<keyword evidence="7 11" id="KW-0406">Ion transport</keyword>
<evidence type="ECO:0000256" key="6">
    <source>
        <dbReference type="ARBA" id="ARBA00023053"/>
    </source>
</evidence>
<evidence type="ECO:0000313" key="14">
    <source>
        <dbReference type="Proteomes" id="UP000663879"/>
    </source>
</evidence>
<evidence type="ECO:0000313" key="13">
    <source>
        <dbReference type="EMBL" id="CAF0885925.1"/>
    </source>
</evidence>
<keyword evidence="10 11" id="KW-0407">Ion channel</keyword>
<keyword evidence="6" id="KW-0915">Sodium</keyword>
<dbReference type="Proteomes" id="UP000663879">
    <property type="component" value="Unassembled WGS sequence"/>
</dbReference>
<keyword evidence="3 11" id="KW-0894">Sodium channel</keyword>
<dbReference type="OrthoDB" id="10051479at2759"/>
<organism evidence="13 14">
    <name type="scientific">Brachionus calyciflorus</name>
    <dbReference type="NCBI Taxonomy" id="104777"/>
    <lineage>
        <taxon>Eukaryota</taxon>
        <taxon>Metazoa</taxon>
        <taxon>Spiralia</taxon>
        <taxon>Gnathifera</taxon>
        <taxon>Rotifera</taxon>
        <taxon>Eurotatoria</taxon>
        <taxon>Monogononta</taxon>
        <taxon>Pseudotrocha</taxon>
        <taxon>Ploima</taxon>
        <taxon>Brachionidae</taxon>
        <taxon>Brachionus</taxon>
    </lineage>
</organism>
<dbReference type="PANTHER" id="PTHR11690:SF286">
    <property type="entry name" value="ACID-SENSING ION CHANNEL 5"/>
    <property type="match status" value="1"/>
</dbReference>
<keyword evidence="14" id="KW-1185">Reference proteome</keyword>
<protein>
    <submittedName>
        <fullName evidence="13">Uncharacterized protein</fullName>
    </submittedName>
</protein>
<dbReference type="InterPro" id="IPR001873">
    <property type="entry name" value="ENaC"/>
</dbReference>
<comment type="similarity">
    <text evidence="11">Belongs to the amiloride-sensitive sodium channel (TC 1.A.6) family.</text>
</comment>
<reference evidence="13" key="1">
    <citation type="submission" date="2021-02" db="EMBL/GenBank/DDBJ databases">
        <authorList>
            <person name="Nowell W R."/>
        </authorList>
    </citation>
    <scope>NUCLEOTIDE SEQUENCE</scope>
    <source>
        <strain evidence="13">Ploen Becks lab</strain>
    </source>
</reference>
<dbReference type="GO" id="GO:0015280">
    <property type="term" value="F:ligand-gated sodium channel activity"/>
    <property type="evidence" value="ECO:0007669"/>
    <property type="project" value="TreeGrafter"/>
</dbReference>
<evidence type="ECO:0000256" key="2">
    <source>
        <dbReference type="ARBA" id="ARBA00022448"/>
    </source>
</evidence>
<keyword evidence="2 11" id="KW-0813">Transport</keyword>
<keyword evidence="9 11" id="KW-0739">Sodium transport</keyword>
<sequence>MKIDKQETKKTKKREEILGIINNWALSTTAHGFGNIARAEKKLLKLIWLCFLILSIGYCTYQVVSYIIRYCQFNVTSSSKIIYEEPTNFPSIVICNINSYDGSEVRNFTDQILFEKNISLDDYEPVDFVQRAADYFKSTFEALALQNKFNLYFNG</sequence>
<evidence type="ECO:0000256" key="4">
    <source>
        <dbReference type="ARBA" id="ARBA00022692"/>
    </source>
</evidence>
<name>A0A813YLH8_9BILA</name>
<comment type="caution">
    <text evidence="13">The sequence shown here is derived from an EMBL/GenBank/DDBJ whole genome shotgun (WGS) entry which is preliminary data.</text>
</comment>
<dbReference type="EMBL" id="CAJNOC010001716">
    <property type="protein sequence ID" value="CAF0885925.1"/>
    <property type="molecule type" value="Genomic_DNA"/>
</dbReference>
<keyword evidence="5 12" id="KW-1133">Transmembrane helix</keyword>
<evidence type="ECO:0000256" key="9">
    <source>
        <dbReference type="ARBA" id="ARBA00023201"/>
    </source>
</evidence>
<dbReference type="PANTHER" id="PTHR11690">
    <property type="entry name" value="AMILORIDE-SENSITIVE SODIUM CHANNEL-RELATED"/>
    <property type="match status" value="1"/>
</dbReference>
<dbReference type="Pfam" id="PF00858">
    <property type="entry name" value="ASC"/>
    <property type="match status" value="1"/>
</dbReference>
<evidence type="ECO:0000256" key="10">
    <source>
        <dbReference type="ARBA" id="ARBA00023303"/>
    </source>
</evidence>
<accession>A0A813YLH8</accession>
<feature type="transmembrane region" description="Helical" evidence="12">
    <location>
        <begin position="46"/>
        <end position="68"/>
    </location>
</feature>
<evidence type="ECO:0000256" key="7">
    <source>
        <dbReference type="ARBA" id="ARBA00023065"/>
    </source>
</evidence>
<dbReference type="AlphaFoldDB" id="A0A813YLH8"/>
<evidence type="ECO:0000256" key="3">
    <source>
        <dbReference type="ARBA" id="ARBA00022461"/>
    </source>
</evidence>
<dbReference type="GO" id="GO:0005886">
    <property type="term" value="C:plasma membrane"/>
    <property type="evidence" value="ECO:0007669"/>
    <property type="project" value="TreeGrafter"/>
</dbReference>
<gene>
    <name evidence="13" type="ORF">OXX778_LOCUS10659</name>
</gene>
<evidence type="ECO:0000256" key="1">
    <source>
        <dbReference type="ARBA" id="ARBA00004141"/>
    </source>
</evidence>
<evidence type="ECO:0000256" key="5">
    <source>
        <dbReference type="ARBA" id="ARBA00022989"/>
    </source>
</evidence>
<evidence type="ECO:0000256" key="11">
    <source>
        <dbReference type="RuleBase" id="RU000679"/>
    </source>
</evidence>
<comment type="subcellular location">
    <subcellularLocation>
        <location evidence="1">Membrane</location>
        <topology evidence="1">Multi-pass membrane protein</topology>
    </subcellularLocation>
</comment>
<keyword evidence="8 12" id="KW-0472">Membrane</keyword>
<evidence type="ECO:0000256" key="12">
    <source>
        <dbReference type="SAM" id="Phobius"/>
    </source>
</evidence>
<feature type="non-terminal residue" evidence="13">
    <location>
        <position position="1"/>
    </location>
</feature>
<keyword evidence="4 11" id="KW-0812">Transmembrane</keyword>
<evidence type="ECO:0000256" key="8">
    <source>
        <dbReference type="ARBA" id="ARBA00023136"/>
    </source>
</evidence>
<proteinExistence type="inferred from homology"/>